<dbReference type="PANTHER" id="PTHR22951:SF70">
    <property type="entry name" value="OS11G0244600 PROTEIN"/>
    <property type="match status" value="1"/>
</dbReference>
<evidence type="ECO:0000256" key="8">
    <source>
        <dbReference type="ARBA" id="ARBA00023329"/>
    </source>
</evidence>
<dbReference type="InterPro" id="IPR045192">
    <property type="entry name" value="AP180-like"/>
</dbReference>
<dbReference type="SUPFAM" id="SSF89009">
    <property type="entry name" value="GAT-like domain"/>
    <property type="match status" value="1"/>
</dbReference>
<dbReference type="Gene3D" id="1.25.40.90">
    <property type="match status" value="1"/>
</dbReference>
<dbReference type="GO" id="GO:0048268">
    <property type="term" value="P:clathrin coat assembly"/>
    <property type="evidence" value="ECO:0007669"/>
    <property type="project" value="InterPro"/>
</dbReference>
<dbReference type="GO" id="GO:0005545">
    <property type="term" value="F:1-phosphatidylinositol binding"/>
    <property type="evidence" value="ECO:0007669"/>
    <property type="project" value="InterPro"/>
</dbReference>
<evidence type="ECO:0000256" key="4">
    <source>
        <dbReference type="ARBA" id="ARBA00022583"/>
    </source>
</evidence>
<dbReference type="PROSITE" id="PS50942">
    <property type="entry name" value="ENTH"/>
    <property type="match status" value="1"/>
</dbReference>
<keyword evidence="7" id="KW-0168">Coated pit</keyword>
<dbReference type="GO" id="GO:0005794">
    <property type="term" value="C:Golgi apparatus"/>
    <property type="evidence" value="ECO:0007669"/>
    <property type="project" value="UniProtKB-SubCell"/>
</dbReference>
<dbReference type="Gene3D" id="1.20.58.150">
    <property type="entry name" value="ANTH domain"/>
    <property type="match status" value="1"/>
</dbReference>
<gene>
    <name evidence="10" type="ORF">Dsin_001181</name>
</gene>
<feature type="domain" description="ENTH" evidence="9">
    <location>
        <begin position="30"/>
        <end position="162"/>
    </location>
</feature>
<protein>
    <recommendedName>
        <fullName evidence="9">ENTH domain-containing protein</fullName>
    </recommendedName>
</protein>
<keyword evidence="8" id="KW-0968">Cytoplasmic vesicle</keyword>
<dbReference type="SMART" id="SM00273">
    <property type="entry name" value="ENTH"/>
    <property type="match status" value="1"/>
</dbReference>
<dbReference type="GO" id="GO:0030136">
    <property type="term" value="C:clathrin-coated vesicle"/>
    <property type="evidence" value="ECO:0007669"/>
    <property type="project" value="UniProtKB-SubCell"/>
</dbReference>
<evidence type="ECO:0000313" key="10">
    <source>
        <dbReference type="EMBL" id="KAK3229300.1"/>
    </source>
</evidence>
<sequence>MGVDIQGKLRLALGSVKDHATIGKAMIYNYDGKGFSDIEIAVVRATGHDYGPIDDKYMHEILFLVSDSPGSIYFLAERISRRLGKTRDRLVALKSLMLIHRLLRGGNRFFEQQLRNAYVFGHLKLSSRWLLRNSDPSVCFLHKYVGYLEERMRWVINPGGKLEPVMSQGMDMVFFKLPKCQDFIDRVLKSSPFDVLACDNLAQVAMINTLKESFQVYMTFSEGVAALVNMMFDLARPARALACDILKRASQQSQELHDLYEKSKRIIDNKKLEYPSVQIITMEHITALEQCLGCSTTHPSILNSLTKPAETGRQKHDVSVSTTLFSCTLETKISMVWVVFEDEI</sequence>
<evidence type="ECO:0000313" key="11">
    <source>
        <dbReference type="Proteomes" id="UP001281410"/>
    </source>
</evidence>
<dbReference type="EMBL" id="JANJYJ010000001">
    <property type="protein sequence ID" value="KAK3229300.1"/>
    <property type="molecule type" value="Genomic_DNA"/>
</dbReference>
<evidence type="ECO:0000256" key="3">
    <source>
        <dbReference type="ARBA" id="ARBA00004600"/>
    </source>
</evidence>
<evidence type="ECO:0000259" key="9">
    <source>
        <dbReference type="PROSITE" id="PS50942"/>
    </source>
</evidence>
<keyword evidence="5" id="KW-0333">Golgi apparatus</keyword>
<dbReference type="GO" id="GO:0005905">
    <property type="term" value="C:clathrin-coated pit"/>
    <property type="evidence" value="ECO:0007669"/>
    <property type="project" value="UniProtKB-SubCell"/>
</dbReference>
<keyword evidence="4" id="KW-0254">Endocytosis</keyword>
<evidence type="ECO:0000256" key="1">
    <source>
        <dbReference type="ARBA" id="ARBA00004132"/>
    </source>
</evidence>
<dbReference type="AlphaFoldDB" id="A0AAE0EK24"/>
<comment type="subcellular location">
    <subcellularLocation>
        <location evidence="1">Cytoplasmic vesicle</location>
        <location evidence="1">Clathrin-coated vesicle</location>
    </subcellularLocation>
    <subcellularLocation>
        <location evidence="2">Golgi apparatus</location>
    </subcellularLocation>
    <subcellularLocation>
        <location evidence="3">Membrane</location>
        <location evidence="3">Clathrin-coated pit</location>
    </subcellularLocation>
</comment>
<proteinExistence type="predicted"/>
<dbReference type="GO" id="GO:0006900">
    <property type="term" value="P:vesicle budding from membrane"/>
    <property type="evidence" value="ECO:0007669"/>
    <property type="project" value="TreeGrafter"/>
</dbReference>
<dbReference type="InterPro" id="IPR008942">
    <property type="entry name" value="ENTH_VHS"/>
</dbReference>
<evidence type="ECO:0000256" key="2">
    <source>
        <dbReference type="ARBA" id="ARBA00004555"/>
    </source>
</evidence>
<dbReference type="Pfam" id="PF07651">
    <property type="entry name" value="ANTH"/>
    <property type="match status" value="1"/>
</dbReference>
<keyword evidence="11" id="KW-1185">Reference proteome</keyword>
<reference evidence="10" key="1">
    <citation type="journal article" date="2023" name="Plant J.">
        <title>Genome sequences and population genomics provide insights into the demographic history, inbreeding, and mutation load of two 'living fossil' tree species of Dipteronia.</title>
        <authorList>
            <person name="Feng Y."/>
            <person name="Comes H.P."/>
            <person name="Chen J."/>
            <person name="Zhu S."/>
            <person name="Lu R."/>
            <person name="Zhang X."/>
            <person name="Li P."/>
            <person name="Qiu J."/>
            <person name="Olsen K.M."/>
            <person name="Qiu Y."/>
        </authorList>
    </citation>
    <scope>NUCLEOTIDE SEQUENCE</scope>
    <source>
        <strain evidence="10">NBL</strain>
    </source>
</reference>
<dbReference type="GO" id="GO:0000149">
    <property type="term" value="F:SNARE binding"/>
    <property type="evidence" value="ECO:0007669"/>
    <property type="project" value="TreeGrafter"/>
</dbReference>
<dbReference type="GO" id="GO:0005546">
    <property type="term" value="F:phosphatidylinositol-4,5-bisphosphate binding"/>
    <property type="evidence" value="ECO:0007669"/>
    <property type="project" value="TreeGrafter"/>
</dbReference>
<dbReference type="PANTHER" id="PTHR22951">
    <property type="entry name" value="CLATHRIN ASSEMBLY PROTEIN"/>
    <property type="match status" value="1"/>
</dbReference>
<comment type="caution">
    <text evidence="10">The sequence shown here is derived from an EMBL/GenBank/DDBJ whole genome shotgun (WGS) entry which is preliminary data.</text>
</comment>
<dbReference type="GO" id="GO:0072583">
    <property type="term" value="P:clathrin-dependent endocytosis"/>
    <property type="evidence" value="ECO:0007669"/>
    <property type="project" value="InterPro"/>
</dbReference>
<dbReference type="InterPro" id="IPR011417">
    <property type="entry name" value="ANTH_dom"/>
</dbReference>
<accession>A0AAE0EK24</accession>
<dbReference type="Proteomes" id="UP001281410">
    <property type="component" value="Unassembled WGS sequence"/>
</dbReference>
<dbReference type="InterPro" id="IPR013809">
    <property type="entry name" value="ENTH"/>
</dbReference>
<evidence type="ECO:0000256" key="5">
    <source>
        <dbReference type="ARBA" id="ARBA00023034"/>
    </source>
</evidence>
<dbReference type="CDD" id="cd16987">
    <property type="entry name" value="ANTH_N_AP180_plant"/>
    <property type="match status" value="1"/>
</dbReference>
<dbReference type="GO" id="GO:0032050">
    <property type="term" value="F:clathrin heavy chain binding"/>
    <property type="evidence" value="ECO:0007669"/>
    <property type="project" value="TreeGrafter"/>
</dbReference>
<dbReference type="InterPro" id="IPR048050">
    <property type="entry name" value="ANTH_N_plant"/>
</dbReference>
<evidence type="ECO:0000256" key="7">
    <source>
        <dbReference type="ARBA" id="ARBA00023176"/>
    </source>
</evidence>
<name>A0AAE0EK24_9ROSI</name>
<evidence type="ECO:0000256" key="6">
    <source>
        <dbReference type="ARBA" id="ARBA00023136"/>
    </source>
</evidence>
<dbReference type="InterPro" id="IPR014712">
    <property type="entry name" value="ANTH_dom_sf"/>
</dbReference>
<organism evidence="10 11">
    <name type="scientific">Dipteronia sinensis</name>
    <dbReference type="NCBI Taxonomy" id="43782"/>
    <lineage>
        <taxon>Eukaryota</taxon>
        <taxon>Viridiplantae</taxon>
        <taxon>Streptophyta</taxon>
        <taxon>Embryophyta</taxon>
        <taxon>Tracheophyta</taxon>
        <taxon>Spermatophyta</taxon>
        <taxon>Magnoliopsida</taxon>
        <taxon>eudicotyledons</taxon>
        <taxon>Gunneridae</taxon>
        <taxon>Pentapetalae</taxon>
        <taxon>rosids</taxon>
        <taxon>malvids</taxon>
        <taxon>Sapindales</taxon>
        <taxon>Sapindaceae</taxon>
        <taxon>Hippocastanoideae</taxon>
        <taxon>Acereae</taxon>
        <taxon>Dipteronia</taxon>
    </lineage>
</organism>
<keyword evidence="6" id="KW-0472">Membrane</keyword>
<dbReference type="SUPFAM" id="SSF48464">
    <property type="entry name" value="ENTH/VHS domain"/>
    <property type="match status" value="1"/>
</dbReference>